<sequence length="473" mass="52182">MMTTIASAPGKVLLTGGYLVLEQEFSGLVVGTSARFYTVIRPQTDLTAGTITVNSPQFEQALWKYKAIVTQDKLDFDSITESRNKFVETCLKYTLQVILERVNHSLVEQKLSHGIDITIVGDNDFYSQRAQLEAKQLENTADALSSLDPFCKTHATLSTVHKTGLGSSAALTTSLVAALLLHFEVVSKEFKDKEKKLIHNVAQFVHCLAQGKVGSGFDVSSAVWGSHQYKRFHPDILTPIMDENVDQKLLSSSVDADNLNWDNQVVPFQLPPGFDLMLADIDAGSHTPTLVGKVLNWKKTKPEESNLVWNQLGQFNLLVEQHFRELSRLYTKDNTAYNQTIELCSQLKSSDWAQVQGKVAEEMVKLVNDFNMVRSLLQKMTELSQVPVEPQEQTRLLNACTDIAGVAMAGVPGAGGYDAIFCIVLSNHSKQLVRKVWESWKELSVGPLLSHADSNGVTSVSLATVPGLSDILS</sequence>
<keyword evidence="8" id="KW-0067">ATP-binding</keyword>
<gene>
    <name evidence="16" type="ORF">INT48_002772</name>
</gene>
<evidence type="ECO:0000256" key="11">
    <source>
        <dbReference type="ARBA" id="ARBA00023221"/>
    </source>
</evidence>
<evidence type="ECO:0000256" key="6">
    <source>
        <dbReference type="ARBA" id="ARBA00022741"/>
    </source>
</evidence>
<dbReference type="Proteomes" id="UP000613177">
    <property type="component" value="Unassembled WGS sequence"/>
</dbReference>
<dbReference type="EMBL" id="JAEPRE010000173">
    <property type="protein sequence ID" value="KAG2230993.1"/>
    <property type="molecule type" value="Genomic_DNA"/>
</dbReference>
<dbReference type="EC" id="2.7.4.2" evidence="3 13"/>
<evidence type="ECO:0000256" key="13">
    <source>
        <dbReference type="PIRNR" id="PIRNR017288"/>
    </source>
</evidence>
<dbReference type="GO" id="GO:0005777">
    <property type="term" value="C:peroxisome"/>
    <property type="evidence" value="ECO:0007669"/>
    <property type="project" value="TreeGrafter"/>
</dbReference>
<dbReference type="PANTHER" id="PTHR31814:SF2">
    <property type="entry name" value="PHOSPHOMEVALONATE KINASE"/>
    <property type="match status" value="1"/>
</dbReference>
<dbReference type="InterPro" id="IPR014721">
    <property type="entry name" value="Ribsml_uS5_D2-typ_fold_subgr"/>
</dbReference>
<evidence type="ECO:0000256" key="8">
    <source>
        <dbReference type="ARBA" id="ARBA00022840"/>
    </source>
</evidence>
<dbReference type="SUPFAM" id="SSF54211">
    <property type="entry name" value="Ribosomal protein S5 domain 2-like"/>
    <property type="match status" value="1"/>
</dbReference>
<dbReference type="GO" id="GO:0005524">
    <property type="term" value="F:ATP binding"/>
    <property type="evidence" value="ECO:0007669"/>
    <property type="project" value="UniProtKB-UniRule"/>
</dbReference>
<evidence type="ECO:0000256" key="1">
    <source>
        <dbReference type="ARBA" id="ARBA00005017"/>
    </source>
</evidence>
<dbReference type="NCBIfam" id="TIGR01219">
    <property type="entry name" value="Pmev_kin_ERG8"/>
    <property type="match status" value="1"/>
</dbReference>
<comment type="pathway">
    <text evidence="1 13">Isoprenoid biosynthesis; isopentenyl diphosphate biosynthesis via mevalonate pathway; isopentenyl diphosphate from (R)-mevalonate: step 2/3.</text>
</comment>
<evidence type="ECO:0000259" key="14">
    <source>
        <dbReference type="Pfam" id="PF00288"/>
    </source>
</evidence>
<evidence type="ECO:0000256" key="7">
    <source>
        <dbReference type="ARBA" id="ARBA00022777"/>
    </source>
</evidence>
<dbReference type="InterPro" id="IPR006204">
    <property type="entry name" value="GHMP_kinase_N_dom"/>
</dbReference>
<keyword evidence="7 13" id="KW-0418">Kinase</keyword>
<keyword evidence="11 13" id="KW-0753">Steroid metabolism</keyword>
<dbReference type="Pfam" id="PF08544">
    <property type="entry name" value="GHMP_kinases_C"/>
    <property type="match status" value="1"/>
</dbReference>
<dbReference type="GO" id="GO:0004631">
    <property type="term" value="F:phosphomevalonate kinase activity"/>
    <property type="evidence" value="ECO:0007669"/>
    <property type="project" value="UniProtKB-UniRule"/>
</dbReference>
<evidence type="ECO:0000256" key="3">
    <source>
        <dbReference type="ARBA" id="ARBA00012958"/>
    </source>
</evidence>
<organism evidence="16 17">
    <name type="scientific">Thamnidium elegans</name>
    <dbReference type="NCBI Taxonomy" id="101142"/>
    <lineage>
        <taxon>Eukaryota</taxon>
        <taxon>Fungi</taxon>
        <taxon>Fungi incertae sedis</taxon>
        <taxon>Mucoromycota</taxon>
        <taxon>Mucoromycotina</taxon>
        <taxon>Mucoromycetes</taxon>
        <taxon>Mucorales</taxon>
        <taxon>Mucorineae</taxon>
        <taxon>Mucoraceae</taxon>
        <taxon>Thamnidium</taxon>
    </lineage>
</organism>
<comment type="catalytic activity">
    <reaction evidence="12">
        <text>(R)-5-phosphomevalonate + ATP = (R)-5-diphosphomevalonate + ADP</text>
        <dbReference type="Rhea" id="RHEA:16341"/>
        <dbReference type="ChEBI" id="CHEBI:30616"/>
        <dbReference type="ChEBI" id="CHEBI:57557"/>
        <dbReference type="ChEBI" id="CHEBI:58146"/>
        <dbReference type="ChEBI" id="CHEBI:456216"/>
        <dbReference type="EC" id="2.7.4.2"/>
    </reaction>
    <physiologicalReaction direction="left-to-right" evidence="12">
        <dbReference type="Rhea" id="RHEA:16342"/>
    </physiologicalReaction>
</comment>
<dbReference type="InterPro" id="IPR020568">
    <property type="entry name" value="Ribosomal_Su5_D2-typ_SF"/>
</dbReference>
<dbReference type="InterPro" id="IPR035102">
    <property type="entry name" value="Phosphomevalonate_kinase"/>
</dbReference>
<dbReference type="GO" id="GO:0019287">
    <property type="term" value="P:isopentenyl diphosphate biosynthetic process, mevalonate pathway"/>
    <property type="evidence" value="ECO:0007669"/>
    <property type="project" value="UniProtKB-UniRule"/>
</dbReference>
<dbReference type="GO" id="GO:0010142">
    <property type="term" value="P:farnesyl diphosphate biosynthetic process, mevalonate pathway"/>
    <property type="evidence" value="ECO:0007669"/>
    <property type="project" value="TreeGrafter"/>
</dbReference>
<keyword evidence="5 13" id="KW-0808">Transferase</keyword>
<accession>A0A8H7VW85</accession>
<keyword evidence="9 13" id="KW-0752">Steroid biosynthesis</keyword>
<evidence type="ECO:0000259" key="15">
    <source>
        <dbReference type="Pfam" id="PF08544"/>
    </source>
</evidence>
<dbReference type="AlphaFoldDB" id="A0A8H7VW85"/>
<dbReference type="Gene3D" id="3.30.230.10">
    <property type="match status" value="1"/>
</dbReference>
<evidence type="ECO:0000313" key="17">
    <source>
        <dbReference type="Proteomes" id="UP000613177"/>
    </source>
</evidence>
<dbReference type="PANTHER" id="PTHR31814">
    <property type="match status" value="1"/>
</dbReference>
<keyword evidence="17" id="KW-1185">Reference proteome</keyword>
<comment type="caution">
    <text evidence="16">The sequence shown here is derived from an EMBL/GenBank/DDBJ whole genome shotgun (WGS) entry which is preliminary data.</text>
</comment>
<proteinExistence type="inferred from homology"/>
<keyword evidence="10 13" id="KW-0443">Lipid metabolism</keyword>
<evidence type="ECO:0000256" key="2">
    <source>
        <dbReference type="ARBA" id="ARBA00006495"/>
    </source>
</evidence>
<keyword evidence="4 13" id="KW-0444">Lipid biosynthesis</keyword>
<evidence type="ECO:0000256" key="5">
    <source>
        <dbReference type="ARBA" id="ARBA00022679"/>
    </source>
</evidence>
<dbReference type="InterPro" id="IPR036554">
    <property type="entry name" value="GHMP_kinase_C_sf"/>
</dbReference>
<comment type="similarity">
    <text evidence="2 13">Belongs to the GHMP kinase family. Mevalonate kinase subfamily.</text>
</comment>
<feature type="domain" description="GHMP kinase N-terminal" evidence="14">
    <location>
        <begin position="161"/>
        <end position="225"/>
    </location>
</feature>
<keyword evidence="6" id="KW-0547">Nucleotide-binding</keyword>
<name>A0A8H7VW85_9FUNG</name>
<evidence type="ECO:0000256" key="4">
    <source>
        <dbReference type="ARBA" id="ARBA00022516"/>
    </source>
</evidence>
<dbReference type="Gene3D" id="3.30.70.890">
    <property type="entry name" value="GHMP kinase, C-terminal domain"/>
    <property type="match status" value="1"/>
</dbReference>
<protein>
    <recommendedName>
        <fullName evidence="3 13">Phosphomevalonate kinase</fullName>
        <ecNumber evidence="3 13">2.7.4.2</ecNumber>
    </recommendedName>
</protein>
<dbReference type="UniPathway" id="UPA00057">
    <property type="reaction ID" value="UER00099"/>
</dbReference>
<reference evidence="16" key="1">
    <citation type="submission" date="2021-01" db="EMBL/GenBank/DDBJ databases">
        <title>Metabolic potential, ecology and presence of endohyphal bacteria is reflected in genomic diversity of Mucoromycotina.</title>
        <authorList>
            <person name="Muszewska A."/>
            <person name="Okrasinska A."/>
            <person name="Steczkiewicz K."/>
            <person name="Drgas O."/>
            <person name="Orlowska M."/>
            <person name="Perlinska-Lenart U."/>
            <person name="Aleksandrzak-Piekarczyk T."/>
            <person name="Szatraj K."/>
            <person name="Zielenkiewicz U."/>
            <person name="Pilsyk S."/>
            <person name="Malc E."/>
            <person name="Mieczkowski P."/>
            <person name="Kruszewska J.S."/>
            <person name="Biernat P."/>
            <person name="Pawlowska J."/>
        </authorList>
    </citation>
    <scope>NUCLEOTIDE SEQUENCE</scope>
    <source>
        <strain evidence="16">WA0000018081</strain>
    </source>
</reference>
<dbReference type="InterPro" id="IPR016005">
    <property type="entry name" value="Erg8"/>
</dbReference>
<dbReference type="InterPro" id="IPR013750">
    <property type="entry name" value="GHMP_kinase_C_dom"/>
</dbReference>
<evidence type="ECO:0000313" key="16">
    <source>
        <dbReference type="EMBL" id="KAG2230993.1"/>
    </source>
</evidence>
<dbReference type="Pfam" id="PF00288">
    <property type="entry name" value="GHMP_kinases_N"/>
    <property type="match status" value="1"/>
</dbReference>
<evidence type="ECO:0000256" key="12">
    <source>
        <dbReference type="ARBA" id="ARBA00029326"/>
    </source>
</evidence>
<dbReference type="GO" id="GO:0006696">
    <property type="term" value="P:ergosterol biosynthetic process"/>
    <property type="evidence" value="ECO:0007669"/>
    <property type="project" value="TreeGrafter"/>
</dbReference>
<feature type="domain" description="GHMP kinase C-terminal" evidence="15">
    <location>
        <begin position="364"/>
        <end position="438"/>
    </location>
</feature>
<evidence type="ECO:0000256" key="9">
    <source>
        <dbReference type="ARBA" id="ARBA00022955"/>
    </source>
</evidence>
<dbReference type="PIRSF" id="PIRSF017288">
    <property type="entry name" value="PMK_GHMP_euk"/>
    <property type="match status" value="1"/>
</dbReference>
<evidence type="ECO:0000256" key="10">
    <source>
        <dbReference type="ARBA" id="ARBA00023098"/>
    </source>
</evidence>